<gene>
    <name evidence="3" type="ORF">GII30_17905</name>
</gene>
<reference evidence="3" key="1">
    <citation type="journal article" date="2021" name="Nat. Microbiol.">
        <title>Cocultivation of an ultrasmall environmental parasitic bacterium with lytic ability against bacteria associated with wastewater foams.</title>
        <authorList>
            <person name="Batinovic S."/>
            <person name="Rose J.J.A."/>
            <person name="Ratcliffe J."/>
            <person name="Seviour R.J."/>
            <person name="Petrovski S."/>
        </authorList>
    </citation>
    <scope>NUCLEOTIDE SEQUENCE</scope>
    <source>
        <strain evidence="3">CON44</strain>
    </source>
</reference>
<dbReference type="Gene3D" id="2.60.40.3440">
    <property type="match status" value="2"/>
</dbReference>
<feature type="compositionally biased region" description="Low complexity" evidence="1">
    <location>
        <begin position="40"/>
        <end position="63"/>
    </location>
</feature>
<dbReference type="SUPFAM" id="SSF50969">
    <property type="entry name" value="YVTN repeat-like/Quinoprotein amine dehydrogenase"/>
    <property type="match status" value="1"/>
</dbReference>
<feature type="compositionally biased region" description="Gly residues" evidence="1">
    <location>
        <begin position="79"/>
        <end position="89"/>
    </location>
</feature>
<organism evidence="3">
    <name type="scientific">Gordonia amarae</name>
    <dbReference type="NCBI Taxonomy" id="36821"/>
    <lineage>
        <taxon>Bacteria</taxon>
        <taxon>Bacillati</taxon>
        <taxon>Actinomycetota</taxon>
        <taxon>Actinomycetes</taxon>
        <taxon>Mycobacteriales</taxon>
        <taxon>Gordoniaceae</taxon>
        <taxon>Gordonia</taxon>
    </lineage>
</organism>
<feature type="compositionally biased region" description="Pro residues" evidence="1">
    <location>
        <begin position="276"/>
        <end position="289"/>
    </location>
</feature>
<sequence length="1406" mass="143295">MRISHKNRARLIAAAAGVSLFLNPGQAAADDDTGSGTGSGASSHSDSSGGTNTSGGNSASGDSQSTSSPGDSNPAGNSGTTGGAGGSDVTGGPDSTGGTDNTASDAGPSDDTDSGSGSSPDSTGTSGNTTPADTDTTPSDTTPADAVPSGNETAGTTRPPTETDHTEPPAPADTTVTPDTTNTWTEPTNTPTAPTTTGDTTPTTSTAESTSPDATGTADTDTTPPIGDAETPGDNSGPSEPDPTTLRPLGFTAPAFAEEPETTGEPETFSNAVFFAPPPATTPPAAPAPATPLTTLLTFFGIPPVGGPTAPTALTTPAPWTLLWWIQRTQSLLNNQTPTATSVLDPVTDGYTISLTTDDADGDPVATTVYHQPTHGTVVKNSDGAFTYTRDQNSSAADQFTIKVSDNGPHLHGLATVIGLFTGHDPHSTYVTVNIPEGTAAPANSAPVIDAIDYSPQGSDGVITGTTTATDHDGDTVTYTYTWDTTKGAIDYDTGTGAFTFTPTYTARHAAASDNATPGDKALTVTVNASDGTLSDTENFTLDILAANESVASNAPTSPLGTIDRDMNAATYGNTTGSLSGIATDADNDTLAYSVTTQGANGTVTIVGDSFTYTPDSANRAFTDTFTVTVDDGHGSTTDVTITVDTVPMYYHHIDPTNQFWDPSDAGFLTTIPAIVNPTGVVDYHVDETGNIIVNNTGSDPIMLWSITNDEVTALNAGGPATFEALVIASGSSATIPPRAGSTPFIWDQIILLQAPRGAEPILLGQIVLNDGTILSDDGIPQTPVEVTVTPGSNGAVNGVVNGHQAGTTYSVQGGTPTGGGYLTPDGGTVVFDNSSGTFVFTPEGEDQYWAGGGGPTTQAFVILADDGVNPPRAIAVTVPIDPIDLVVIDMTGLNSTDSPRYSYGVSDTSGTPILTVVDRTTAQSHAIALPSGHDNTSTVTFSADGGYAHITNSGGSTVSVIDLTTNQVIGTYIVTDNGDGTKSLAWTGGTPSGFVMASFVDNGPITGADFSIGAEGDQAIIVATQTDGTYTVYLADSRTGDRTALSTANPQNGTGTPTVTFIGSTGIALLADGTTVTSISVTDFAVLQQTVVGGDLAFDWVVNPNSQFAYGVTADPTSPVTSVTVVELTTGTITEIAVPPTSAYAIDANGSALYTYVLDPFTFSTQVTRTPFGDAGNAISVTVPGAVAGNVPELSWSSFDDAGNYYLTTVDVSVVAGVPTLGAVKVHVFDQAMNEIDTIVTDVPSGQVAAMTSVADGTVYLMVADPGSAQNTYTIHRVSADGSVDDLADGVGWVTADQQHMFVLRTNDGSGYNTFSVLDLTTDTQSAPISVSTSYDGEFRVFEGKYLAIAYHAGSNVYVHILDVDGNATDFVIGADDFEGLIYLDDQFSVITSGGGYTQATLIRA</sequence>
<feature type="chain" id="PRO_5043904952" evidence="2">
    <location>
        <begin position="30"/>
        <end position="1406"/>
    </location>
</feature>
<keyword evidence="2" id="KW-0732">Signal</keyword>
<feature type="compositionally biased region" description="Low complexity" evidence="1">
    <location>
        <begin position="172"/>
        <end position="229"/>
    </location>
</feature>
<dbReference type="RefSeq" id="WP_005185609.1">
    <property type="nucleotide sequence ID" value="NZ_CP045804.1"/>
</dbReference>
<feature type="compositionally biased region" description="Low complexity" evidence="1">
    <location>
        <begin position="114"/>
        <end position="146"/>
    </location>
</feature>
<accession>A0A857KN88</accession>
<feature type="signal peptide" evidence="2">
    <location>
        <begin position="1"/>
        <end position="29"/>
    </location>
</feature>
<evidence type="ECO:0000313" key="3">
    <source>
        <dbReference type="EMBL" id="QHN40775.1"/>
    </source>
</evidence>
<feature type="compositionally biased region" description="Polar residues" evidence="1">
    <location>
        <begin position="150"/>
        <end position="160"/>
    </location>
</feature>
<dbReference type="EMBL" id="CP045810">
    <property type="protein sequence ID" value="QHN40775.1"/>
    <property type="molecule type" value="Genomic_DNA"/>
</dbReference>
<proteinExistence type="predicted"/>
<evidence type="ECO:0000256" key="1">
    <source>
        <dbReference type="SAM" id="MobiDB-lite"/>
    </source>
</evidence>
<dbReference type="InterPro" id="IPR011044">
    <property type="entry name" value="Quino_amine_DH_bsu"/>
</dbReference>
<evidence type="ECO:0000256" key="2">
    <source>
        <dbReference type="SAM" id="SignalP"/>
    </source>
</evidence>
<protein>
    <submittedName>
        <fullName evidence="3">Uncharacterized protein</fullName>
    </submittedName>
</protein>
<feature type="region of interest" description="Disordered" evidence="1">
    <location>
        <begin position="25"/>
        <end position="289"/>
    </location>
</feature>
<name>A0A857KN88_9ACTN</name>
<dbReference type="Pfam" id="PF17963">
    <property type="entry name" value="Big_9"/>
    <property type="match status" value="2"/>
</dbReference>